<dbReference type="SUPFAM" id="SSF158472">
    <property type="entry name" value="HAMP domain-like"/>
    <property type="match status" value="1"/>
</dbReference>
<name>A0A2M9Y6H9_9LEPT</name>
<evidence type="ECO:0000259" key="4">
    <source>
        <dbReference type="PROSITE" id="PS50885"/>
    </source>
</evidence>
<feature type="transmembrane region" description="Helical" evidence="3">
    <location>
        <begin position="183"/>
        <end position="201"/>
    </location>
</feature>
<comment type="caution">
    <text evidence="5">The sequence shown here is derived from an EMBL/GenBank/DDBJ whole genome shotgun (WGS) entry which is preliminary data.</text>
</comment>
<dbReference type="OrthoDB" id="340941at2"/>
<dbReference type="GO" id="GO:0007165">
    <property type="term" value="P:signal transduction"/>
    <property type="evidence" value="ECO:0007669"/>
    <property type="project" value="InterPro"/>
</dbReference>
<dbReference type="RefSeq" id="WP_100789104.1">
    <property type="nucleotide sequence ID" value="NZ_NPDQ01000001.1"/>
</dbReference>
<dbReference type="SMART" id="SM00304">
    <property type="entry name" value="HAMP"/>
    <property type="match status" value="1"/>
</dbReference>
<dbReference type="Proteomes" id="UP000297891">
    <property type="component" value="Unassembled WGS sequence"/>
</dbReference>
<dbReference type="PANTHER" id="PTHR32089">
    <property type="entry name" value="METHYL-ACCEPTING CHEMOTAXIS PROTEIN MCPB"/>
    <property type="match status" value="1"/>
</dbReference>
<dbReference type="Pfam" id="PF13432">
    <property type="entry name" value="TPR_16"/>
    <property type="match status" value="2"/>
</dbReference>
<keyword evidence="3" id="KW-0472">Membrane</keyword>
<protein>
    <submittedName>
        <fullName evidence="5">Tetratricopeptide repeat protein</fullName>
    </submittedName>
</protein>
<evidence type="ECO:0000256" key="1">
    <source>
        <dbReference type="PROSITE-ProRule" id="PRU00339"/>
    </source>
</evidence>
<evidence type="ECO:0000256" key="2">
    <source>
        <dbReference type="SAM" id="Coils"/>
    </source>
</evidence>
<dbReference type="SMART" id="SM00028">
    <property type="entry name" value="TPR"/>
    <property type="match status" value="3"/>
</dbReference>
<dbReference type="InterPro" id="IPR003660">
    <property type="entry name" value="HAMP_dom"/>
</dbReference>
<dbReference type="AlphaFoldDB" id="A0A2M9Y6H9"/>
<dbReference type="PROSITE" id="PS50293">
    <property type="entry name" value="TPR_REGION"/>
    <property type="match status" value="1"/>
</dbReference>
<dbReference type="Gene3D" id="6.10.340.10">
    <property type="match status" value="1"/>
</dbReference>
<keyword evidence="3" id="KW-1133">Transmembrane helix</keyword>
<dbReference type="SUPFAM" id="SSF81606">
    <property type="entry name" value="PP2C-like"/>
    <property type="match status" value="1"/>
</dbReference>
<dbReference type="SMART" id="SM00331">
    <property type="entry name" value="PP2C_SIG"/>
    <property type="match status" value="1"/>
</dbReference>
<evidence type="ECO:0000313" key="5">
    <source>
        <dbReference type="EMBL" id="TGK95938.1"/>
    </source>
</evidence>
<dbReference type="CDD" id="cd06225">
    <property type="entry name" value="HAMP"/>
    <property type="match status" value="1"/>
</dbReference>
<keyword evidence="1" id="KW-0802">TPR repeat</keyword>
<feature type="transmembrane region" description="Helical" evidence="3">
    <location>
        <begin position="248"/>
        <end position="267"/>
    </location>
</feature>
<sequence length="1075" mass="122320">MSESILSVDHILTNYYTFGSLIVTVLLAVLTTFFFSLKDKTVATKHMALACLFLCLFQAGYLLGAFYYHPIASYHRWITGGFIIFGITHFGQFFFRFPDNENPKAATIILAILHAVAIVVVLWFLVTVSQGERKYHFTAHHWDFNSEGPSRILSFFIAAYSFINFLILPGYRIFHVGKDKRGTLFIMLIAALIAAVVPNITNVMSRDGAMERSTYLTALVLLFTLTFFIITISFINNSSERTTFMVKIVGISFVSILLIMQAFSYLVDQEKETSFDNTAIQKALRVAEGGERSKDILFVIESDSSGQNLKKAYLPSSVNLDLPLVQADLYNTALYDEVVSLGEADYRNSLKASITKTPYYFEGYKNAILQFLEENPDSEGAELKAEVSKLIERLNRRTFINTNKLADILPDEFCEEGVKYVEKVKNVDTFRDAILKHVSECKWDGNEISGRDLRVEMLKFFRYFKPDLTRHYRKDLDGVSHYIAYMTYDSKKKVNREVGFNYRDYRAYMHKSAKLELVILAIVMFVLLVIFPLFFRSALVNPLYALLAGVEKVNQGNLEVEVPIKVNDEIGYLAESFNGMVSSIRDARRELQDYAENLEEKVKERTKELQEKMDEIHRLKVQQDGDYFLTSLLAKPLFFNANKSDNIRCDFFVHQKKTFEFRNKTGDLGGDICITGNLKLGKPDDFHRYTMVMNGDAMGKSMQGAGGSLVMGVVMNSIMARSAGNKRILNRTPDEWLTDVYEEVNAVFKSFSGTMVISATVMLIDDETGKIWYFNAEHPYSILYRDGKASFIEEELKLRKLGLDSEYPFEVQTFQLLPGDQLILGSDGRDDIDLTPDEDVRTINEDETMVLRFVEEADGDIYEIERLVKKSGDVTDDISMLSVVFKSEKSPILHSPEKDDLSHQPVDDFFDTAGDDWDEALTTSSAFEEGKALYQNGEIERAITVMRKAFLGDPTNQKLNKFLGLVSYKGKEYDIAAKVLNEFLKENEGSGEYWYYLAMSEKKLGNYERALKAAQEALKYDPENFQNLINLADVSRLLGNVDRAVTYVTRAQSIDPTNKNVLKLSKLLEKATSLN</sequence>
<keyword evidence="6" id="KW-1185">Reference proteome</keyword>
<dbReference type="SUPFAM" id="SSF48452">
    <property type="entry name" value="TPR-like"/>
    <property type="match status" value="1"/>
</dbReference>
<organism evidence="5 6">
    <name type="scientific">Leptospira brenneri</name>
    <dbReference type="NCBI Taxonomy" id="2023182"/>
    <lineage>
        <taxon>Bacteria</taxon>
        <taxon>Pseudomonadati</taxon>
        <taxon>Spirochaetota</taxon>
        <taxon>Spirochaetia</taxon>
        <taxon>Leptospirales</taxon>
        <taxon>Leptospiraceae</taxon>
        <taxon>Leptospira</taxon>
    </lineage>
</organism>
<reference evidence="5" key="1">
    <citation type="journal article" date="2019" name="PLoS Negl. Trop. Dis.">
        <title>Revisiting the worldwide diversity of Leptospira species in the environment.</title>
        <authorList>
            <person name="Vincent A.T."/>
            <person name="Schiettekatte O."/>
            <person name="Bourhy P."/>
            <person name="Veyrier F.J."/>
            <person name="Picardeau M."/>
        </authorList>
    </citation>
    <scope>NUCLEOTIDE SEQUENCE [LARGE SCALE GENOMIC DNA]</scope>
    <source>
        <strain evidence="5">201800277</strain>
    </source>
</reference>
<feature type="repeat" description="TPR" evidence="1">
    <location>
        <begin position="991"/>
        <end position="1024"/>
    </location>
</feature>
<feature type="transmembrane region" description="Helical" evidence="3">
    <location>
        <begin position="47"/>
        <end position="68"/>
    </location>
</feature>
<dbReference type="EMBL" id="RQFP01000001">
    <property type="protein sequence ID" value="TGK95938.1"/>
    <property type="molecule type" value="Genomic_DNA"/>
</dbReference>
<dbReference type="PROSITE" id="PS50005">
    <property type="entry name" value="TPR"/>
    <property type="match status" value="2"/>
</dbReference>
<evidence type="ECO:0000256" key="3">
    <source>
        <dbReference type="SAM" id="Phobius"/>
    </source>
</evidence>
<feature type="repeat" description="TPR" evidence="1">
    <location>
        <begin position="923"/>
        <end position="956"/>
    </location>
</feature>
<accession>A0A2M9Y6H9</accession>
<feature type="transmembrane region" description="Helical" evidence="3">
    <location>
        <begin position="213"/>
        <end position="236"/>
    </location>
</feature>
<dbReference type="InterPro" id="IPR019734">
    <property type="entry name" value="TPR_rpt"/>
</dbReference>
<dbReference type="InterPro" id="IPR001932">
    <property type="entry name" value="PPM-type_phosphatase-like_dom"/>
</dbReference>
<feature type="transmembrane region" description="Helical" evidence="3">
    <location>
        <begin position="152"/>
        <end position="171"/>
    </location>
</feature>
<feature type="domain" description="HAMP" evidence="4">
    <location>
        <begin position="537"/>
        <end position="589"/>
    </location>
</feature>
<keyword evidence="2" id="KW-0175">Coiled coil</keyword>
<dbReference type="PANTHER" id="PTHR32089:SF114">
    <property type="entry name" value="METHYL-ACCEPTING CHEMOTAXIS PROTEIN MCPB"/>
    <property type="match status" value="1"/>
</dbReference>
<dbReference type="InterPro" id="IPR036457">
    <property type="entry name" value="PPM-type-like_dom_sf"/>
</dbReference>
<feature type="coiled-coil region" evidence="2">
    <location>
        <begin position="581"/>
        <end position="622"/>
    </location>
</feature>
<dbReference type="Gene3D" id="3.60.40.10">
    <property type="entry name" value="PPM-type phosphatase domain"/>
    <property type="match status" value="1"/>
</dbReference>
<dbReference type="InterPro" id="IPR011990">
    <property type="entry name" value="TPR-like_helical_dom_sf"/>
</dbReference>
<evidence type="ECO:0000313" key="6">
    <source>
        <dbReference type="Proteomes" id="UP000297891"/>
    </source>
</evidence>
<dbReference type="Pfam" id="PF00672">
    <property type="entry name" value="HAMP"/>
    <property type="match status" value="1"/>
</dbReference>
<dbReference type="Pfam" id="PF07228">
    <property type="entry name" value="SpoIIE"/>
    <property type="match status" value="1"/>
</dbReference>
<dbReference type="GO" id="GO:0016020">
    <property type="term" value="C:membrane"/>
    <property type="evidence" value="ECO:0007669"/>
    <property type="project" value="InterPro"/>
</dbReference>
<gene>
    <name evidence="5" type="ORF">EHQ30_04740</name>
</gene>
<feature type="transmembrane region" description="Helical" evidence="3">
    <location>
        <begin position="107"/>
        <end position="126"/>
    </location>
</feature>
<dbReference type="PROSITE" id="PS50885">
    <property type="entry name" value="HAMP"/>
    <property type="match status" value="1"/>
</dbReference>
<keyword evidence="3" id="KW-0812">Transmembrane</keyword>
<dbReference type="Gene3D" id="1.25.40.10">
    <property type="entry name" value="Tetratricopeptide repeat domain"/>
    <property type="match status" value="1"/>
</dbReference>
<feature type="transmembrane region" description="Helical" evidence="3">
    <location>
        <begin position="15"/>
        <end position="35"/>
    </location>
</feature>
<feature type="transmembrane region" description="Helical" evidence="3">
    <location>
        <begin position="517"/>
        <end position="535"/>
    </location>
</feature>
<proteinExistence type="predicted"/>